<dbReference type="Pfam" id="PF07934">
    <property type="entry name" value="OGG_N"/>
    <property type="match status" value="1"/>
</dbReference>
<dbReference type="SUPFAM" id="SSF55945">
    <property type="entry name" value="TATA-box binding protein-like"/>
    <property type="match status" value="1"/>
</dbReference>
<keyword evidence="4" id="KW-0456">Lyase</keyword>
<keyword evidence="5" id="KW-0326">Glycosidase</keyword>
<dbReference type="InterPro" id="IPR012904">
    <property type="entry name" value="OGG_N"/>
</dbReference>
<evidence type="ECO:0000256" key="1">
    <source>
        <dbReference type="ARBA" id="ARBA00022763"/>
    </source>
</evidence>
<feature type="domain" description="8-oxoguanine DNA glycosylase N-terminal" evidence="6">
    <location>
        <begin position="16"/>
        <end position="117"/>
    </location>
</feature>
<dbReference type="GO" id="GO:0006289">
    <property type="term" value="P:nucleotide-excision repair"/>
    <property type="evidence" value="ECO:0007669"/>
    <property type="project" value="InterPro"/>
</dbReference>
<dbReference type="PANTHER" id="PTHR10242">
    <property type="entry name" value="8-OXOGUANINE DNA GLYCOSYLASE"/>
    <property type="match status" value="1"/>
</dbReference>
<evidence type="ECO:0000256" key="5">
    <source>
        <dbReference type="ARBA" id="ARBA00023295"/>
    </source>
</evidence>
<evidence type="ECO:0000256" key="3">
    <source>
        <dbReference type="ARBA" id="ARBA00023204"/>
    </source>
</evidence>
<name>A0A1Y4N624_9FIRM</name>
<comment type="caution">
    <text evidence="7">The sequence shown here is derived from an EMBL/GenBank/DDBJ whole genome shotgun (WGS) entry which is preliminary data.</text>
</comment>
<keyword evidence="3" id="KW-0234">DNA repair</keyword>
<keyword evidence="1" id="KW-0227">DNA damage</keyword>
<evidence type="ECO:0000313" key="8">
    <source>
        <dbReference type="Proteomes" id="UP000196386"/>
    </source>
</evidence>
<organism evidence="7 8">
    <name type="scientific">Anaerotruncus colihominis</name>
    <dbReference type="NCBI Taxonomy" id="169435"/>
    <lineage>
        <taxon>Bacteria</taxon>
        <taxon>Bacillati</taxon>
        <taxon>Bacillota</taxon>
        <taxon>Clostridia</taxon>
        <taxon>Eubacteriales</taxon>
        <taxon>Oscillospiraceae</taxon>
        <taxon>Anaerotruncus</taxon>
    </lineage>
</organism>
<dbReference type="SUPFAM" id="SSF48150">
    <property type="entry name" value="DNA-glycosylase"/>
    <property type="match status" value="1"/>
</dbReference>
<dbReference type="Proteomes" id="UP000196386">
    <property type="component" value="Unassembled WGS sequence"/>
</dbReference>
<dbReference type="InterPro" id="IPR011257">
    <property type="entry name" value="DNA_glycosylase"/>
</dbReference>
<dbReference type="PANTHER" id="PTHR10242:SF2">
    <property type="entry name" value="N-GLYCOSYLASE_DNA LYASE"/>
    <property type="match status" value="1"/>
</dbReference>
<evidence type="ECO:0000313" key="7">
    <source>
        <dbReference type="EMBL" id="OUP70664.1"/>
    </source>
</evidence>
<evidence type="ECO:0000259" key="6">
    <source>
        <dbReference type="Pfam" id="PF07934"/>
    </source>
</evidence>
<dbReference type="GO" id="GO:0003684">
    <property type="term" value="F:damaged DNA binding"/>
    <property type="evidence" value="ECO:0007669"/>
    <property type="project" value="InterPro"/>
</dbReference>
<proteinExistence type="predicted"/>
<protein>
    <recommendedName>
        <fullName evidence="6">8-oxoguanine DNA glycosylase N-terminal domain-containing protein</fullName>
    </recommendedName>
</protein>
<evidence type="ECO:0000256" key="2">
    <source>
        <dbReference type="ARBA" id="ARBA00022801"/>
    </source>
</evidence>
<dbReference type="Gene3D" id="1.10.340.30">
    <property type="entry name" value="Hypothetical protein, domain 2"/>
    <property type="match status" value="1"/>
</dbReference>
<reference evidence="8" key="1">
    <citation type="submission" date="2017-04" db="EMBL/GenBank/DDBJ databases">
        <title>Function of individual gut microbiota members based on whole genome sequencing of pure cultures obtained from chicken caecum.</title>
        <authorList>
            <person name="Medvecky M."/>
            <person name="Cejkova D."/>
            <person name="Polansky O."/>
            <person name="Karasova D."/>
            <person name="Kubasova T."/>
            <person name="Cizek A."/>
            <person name="Rychlik I."/>
        </authorList>
    </citation>
    <scope>NUCLEOTIDE SEQUENCE [LARGE SCALE GENOMIC DNA]</scope>
    <source>
        <strain evidence="8">An175</strain>
    </source>
</reference>
<dbReference type="RefSeq" id="WP_087299840.1">
    <property type="nucleotide sequence ID" value="NZ_NFKP01000003.1"/>
</dbReference>
<dbReference type="GO" id="GO:0008534">
    <property type="term" value="F:oxidized purine nucleobase lesion DNA N-glycosylase activity"/>
    <property type="evidence" value="ECO:0007669"/>
    <property type="project" value="InterPro"/>
</dbReference>
<sequence>MRVQRIAERIIRVEDIHDFNLLKTMRSGQSFRWMVSDGLVYCITGDNVVRLKQKQDGSLVVAASEEEWERVWKTYFDLDHDYSQDAFAKIDQTEVEKRICNVGRGIHILKQDPWEVLASFIITQNCHVSRARKIVGELCNRYGTEITNTDLGVKFKTFPSPAEILKHGDDIARMGIGYRDYYLLSAAECVDSGIVPLRSLHLCNDTRLKQVLERIVGVGPMISNSVALFAYQRRSAVPIDMWVEYALIYLLGGGISLRKYGDLAGLMQQYIYYYVREGAYLPENR</sequence>
<dbReference type="AlphaFoldDB" id="A0A1Y4N624"/>
<dbReference type="InterPro" id="IPR052054">
    <property type="entry name" value="Oxidative_DNA_repair_enzyme"/>
</dbReference>
<evidence type="ECO:0000256" key="4">
    <source>
        <dbReference type="ARBA" id="ARBA00023239"/>
    </source>
</evidence>
<dbReference type="EMBL" id="NFKP01000003">
    <property type="protein sequence ID" value="OUP70664.1"/>
    <property type="molecule type" value="Genomic_DNA"/>
</dbReference>
<dbReference type="Gene3D" id="3.30.310.260">
    <property type="match status" value="1"/>
</dbReference>
<dbReference type="GO" id="GO:0016829">
    <property type="term" value="F:lyase activity"/>
    <property type="evidence" value="ECO:0007669"/>
    <property type="project" value="UniProtKB-KW"/>
</dbReference>
<accession>A0A1Y4N624</accession>
<gene>
    <name evidence="7" type="ORF">B5F11_04260</name>
</gene>
<keyword evidence="2" id="KW-0378">Hydrolase</keyword>